<evidence type="ECO:0000313" key="2">
    <source>
        <dbReference type="Proteomes" id="UP000093000"/>
    </source>
</evidence>
<name>A0A1C7MY11_9FUNG</name>
<protein>
    <submittedName>
        <fullName evidence="1">Uncharacterized protein C19orf60</fullName>
    </submittedName>
</protein>
<accession>A0A1C7MY11</accession>
<dbReference type="InterPro" id="IPR039491">
    <property type="entry name" value="REX1-B"/>
</dbReference>
<dbReference type="OrthoDB" id="434723at2759"/>
<dbReference type="Proteomes" id="UP000093000">
    <property type="component" value="Unassembled WGS sequence"/>
</dbReference>
<organism evidence="1 2">
    <name type="scientific">Choanephora cucurbitarum</name>
    <dbReference type="NCBI Taxonomy" id="101091"/>
    <lineage>
        <taxon>Eukaryota</taxon>
        <taxon>Fungi</taxon>
        <taxon>Fungi incertae sedis</taxon>
        <taxon>Mucoromycota</taxon>
        <taxon>Mucoromycotina</taxon>
        <taxon>Mucoromycetes</taxon>
        <taxon>Mucorales</taxon>
        <taxon>Mucorineae</taxon>
        <taxon>Choanephoraceae</taxon>
        <taxon>Choanephoroideae</taxon>
        <taxon>Choanephora</taxon>
    </lineage>
</organism>
<comment type="caution">
    <text evidence="1">The sequence shown here is derived from an EMBL/GenBank/DDBJ whole genome shotgun (WGS) entry which is preliminary data.</text>
</comment>
<gene>
    <name evidence="1" type="primary">CS060</name>
    <name evidence="1" type="ORF">A0J61_10230</name>
</gene>
<dbReference type="EMBL" id="LUGH01001080">
    <property type="protein sequence ID" value="OBZ81720.1"/>
    <property type="molecule type" value="Genomic_DNA"/>
</dbReference>
<dbReference type="Pfam" id="PF14966">
    <property type="entry name" value="DNA_repr_REX1B"/>
    <property type="match status" value="1"/>
</dbReference>
<dbReference type="PANTHER" id="PTHR28309:SF1">
    <property type="entry name" value="REQUIRED FOR EXCISION 1-B DOMAIN-CONTAINING PROTEIN"/>
    <property type="match status" value="1"/>
</dbReference>
<dbReference type="AlphaFoldDB" id="A0A1C7MY11"/>
<proteinExistence type="predicted"/>
<dbReference type="InParanoid" id="A0A1C7MY11"/>
<evidence type="ECO:0000313" key="1">
    <source>
        <dbReference type="EMBL" id="OBZ81720.1"/>
    </source>
</evidence>
<sequence length="165" mass="19396">MTSEDKMADKNEVLASQLQKILKAQDTRMELYKEFDILDNMIDFTFKLHRAFNDYLNGKCPAEQYHSICKIVTEGFQDVSVEIQAIEKEISDAVIAGMIRALQNVEKEKLAKTAKIQILTIQAKESDKDFDETINEYKQELNQINEKIYEVWDEIREEMHIYMYV</sequence>
<dbReference type="PANTHER" id="PTHR28309">
    <property type="entry name" value="REQUIRED FOR EXCISION 1-B DOMAIN-CONTAINING PROTEIN"/>
    <property type="match status" value="1"/>
</dbReference>
<reference evidence="1 2" key="1">
    <citation type="submission" date="2016-03" db="EMBL/GenBank/DDBJ databases">
        <title>Choanephora cucurbitarum.</title>
        <authorList>
            <person name="Min B."/>
            <person name="Park H."/>
            <person name="Park J.-H."/>
            <person name="Shin H.-D."/>
            <person name="Choi I.-G."/>
        </authorList>
    </citation>
    <scope>NUCLEOTIDE SEQUENCE [LARGE SCALE GENOMIC DNA]</scope>
    <source>
        <strain evidence="1 2">KUS-F28377</strain>
    </source>
</reference>
<keyword evidence="2" id="KW-1185">Reference proteome</keyword>